<evidence type="ECO:0000256" key="6">
    <source>
        <dbReference type="SAM" id="MobiDB-lite"/>
    </source>
</evidence>
<dbReference type="InterPro" id="IPR027329">
    <property type="entry name" value="TPX2_C"/>
</dbReference>
<organism evidence="8 9">
    <name type="scientific">Stentor coeruleus</name>
    <dbReference type="NCBI Taxonomy" id="5963"/>
    <lineage>
        <taxon>Eukaryota</taxon>
        <taxon>Sar</taxon>
        <taxon>Alveolata</taxon>
        <taxon>Ciliophora</taxon>
        <taxon>Postciliodesmatophora</taxon>
        <taxon>Heterotrichea</taxon>
        <taxon>Heterotrichida</taxon>
        <taxon>Stentoridae</taxon>
        <taxon>Stentor</taxon>
    </lineage>
</organism>
<name>A0A1R2B791_9CILI</name>
<evidence type="ECO:0000256" key="5">
    <source>
        <dbReference type="SAM" id="Coils"/>
    </source>
</evidence>
<reference evidence="8 9" key="1">
    <citation type="submission" date="2016-11" db="EMBL/GenBank/DDBJ databases">
        <title>The macronuclear genome of Stentor coeruleus: a giant cell with tiny introns.</title>
        <authorList>
            <person name="Slabodnick M."/>
            <person name="Ruby J.G."/>
            <person name="Reiff S.B."/>
            <person name="Swart E.C."/>
            <person name="Gosai S."/>
            <person name="Prabakaran S."/>
            <person name="Witkowska E."/>
            <person name="Larue G.E."/>
            <person name="Fisher S."/>
            <person name="Freeman R.M."/>
            <person name="Gunawardena J."/>
            <person name="Chu W."/>
            <person name="Stover N.A."/>
            <person name="Gregory B.D."/>
            <person name="Nowacki M."/>
            <person name="Derisi J."/>
            <person name="Roy S.W."/>
            <person name="Marshall W.F."/>
            <person name="Sood P."/>
        </authorList>
    </citation>
    <scope>NUCLEOTIDE SEQUENCE [LARGE SCALE GENOMIC DNA]</scope>
    <source>
        <strain evidence="8">WM001</strain>
    </source>
</reference>
<evidence type="ECO:0000313" key="9">
    <source>
        <dbReference type="Proteomes" id="UP000187209"/>
    </source>
</evidence>
<dbReference type="GO" id="GO:0005819">
    <property type="term" value="C:spindle"/>
    <property type="evidence" value="ECO:0007669"/>
    <property type="project" value="InterPro"/>
</dbReference>
<evidence type="ECO:0000256" key="4">
    <source>
        <dbReference type="ARBA" id="ARBA00023212"/>
    </source>
</evidence>
<dbReference type="OrthoDB" id="327016at2759"/>
<keyword evidence="9" id="KW-1185">Reference proteome</keyword>
<gene>
    <name evidence="8" type="ORF">SteCoe_29074</name>
</gene>
<dbReference type="GO" id="GO:0060236">
    <property type="term" value="P:regulation of mitotic spindle organization"/>
    <property type="evidence" value="ECO:0007669"/>
    <property type="project" value="InterPro"/>
</dbReference>
<dbReference type="EMBL" id="MPUH01000898">
    <property type="protein sequence ID" value="OMJ72480.1"/>
    <property type="molecule type" value="Genomic_DNA"/>
</dbReference>
<feature type="region of interest" description="Disordered" evidence="6">
    <location>
        <begin position="140"/>
        <end position="171"/>
    </location>
</feature>
<feature type="region of interest" description="Disordered" evidence="6">
    <location>
        <begin position="319"/>
        <end position="352"/>
    </location>
</feature>
<evidence type="ECO:0000259" key="7">
    <source>
        <dbReference type="Pfam" id="PF06886"/>
    </source>
</evidence>
<accession>A0A1R2B791</accession>
<comment type="similarity">
    <text evidence="2">Belongs to the TPX2 family.</text>
</comment>
<dbReference type="AlphaFoldDB" id="A0A1R2B791"/>
<keyword evidence="5" id="KW-0175">Coiled coil</keyword>
<feature type="coiled-coil region" evidence="5">
    <location>
        <begin position="280"/>
        <end position="314"/>
    </location>
</feature>
<evidence type="ECO:0000256" key="3">
    <source>
        <dbReference type="ARBA" id="ARBA00022490"/>
    </source>
</evidence>
<dbReference type="Proteomes" id="UP000187209">
    <property type="component" value="Unassembled WGS sequence"/>
</dbReference>
<dbReference type="PANTHER" id="PTHR14326">
    <property type="entry name" value="TARGETING PROTEIN FOR XKLP2"/>
    <property type="match status" value="1"/>
</dbReference>
<comment type="subcellular location">
    <subcellularLocation>
        <location evidence="1">Cytoplasm</location>
        <location evidence="1">Cytoskeleton</location>
    </subcellularLocation>
</comment>
<evidence type="ECO:0000256" key="2">
    <source>
        <dbReference type="ARBA" id="ARBA00005885"/>
    </source>
</evidence>
<dbReference type="Pfam" id="PF06886">
    <property type="entry name" value="TPX2"/>
    <property type="match status" value="1"/>
</dbReference>
<protein>
    <recommendedName>
        <fullName evidence="7">TPX2 C-terminal domain-containing protein</fullName>
    </recommendedName>
</protein>
<dbReference type="GO" id="GO:0005874">
    <property type="term" value="C:microtubule"/>
    <property type="evidence" value="ECO:0007669"/>
    <property type="project" value="InterPro"/>
</dbReference>
<keyword evidence="4" id="KW-0206">Cytoskeleton</keyword>
<dbReference type="PANTHER" id="PTHR14326:SF44">
    <property type="entry name" value="TARGETING PROTEIN FOR XKLP2"/>
    <property type="match status" value="1"/>
</dbReference>
<comment type="caution">
    <text evidence="8">The sequence shown here is derived from an EMBL/GenBank/DDBJ whole genome shotgun (WGS) entry which is preliminary data.</text>
</comment>
<evidence type="ECO:0000256" key="1">
    <source>
        <dbReference type="ARBA" id="ARBA00004245"/>
    </source>
</evidence>
<keyword evidence="3" id="KW-0963">Cytoplasm</keyword>
<evidence type="ECO:0000313" key="8">
    <source>
        <dbReference type="EMBL" id="OMJ72480.1"/>
    </source>
</evidence>
<proteinExistence type="inferred from homology"/>
<feature type="domain" description="TPX2 C-terminal" evidence="7">
    <location>
        <begin position="269"/>
        <end position="335"/>
    </location>
</feature>
<feature type="compositionally biased region" description="Basic and acidic residues" evidence="6">
    <location>
        <begin position="160"/>
        <end position="169"/>
    </location>
</feature>
<dbReference type="InterPro" id="IPR009675">
    <property type="entry name" value="TPX2_fam"/>
</dbReference>
<sequence>MNSFNHVAHVSAVECPPPGLIHKRHFEPINHSIFSDVKKRKLDNGIQKLQPSFISDASFGSFLNTTEGSSNNWSTPQKTPGSSFLSCNFLSESKNRSDSEKKCLEIEEKGCSVKHRYKFKARPIPKTHYKSKFVPKTNERMPTIPQEFPLSTPSPHRHRQQSEKPDTFRARPMPNFSRPWLPQSCFTPSKSSNPLELDLESQFLDTTPGYFSIYTPPAKRFHTPTVSRNLERTFTPSHIYTSGFNFSKTKDFYNQKYLRDFEPTIPMEIELHTAKRALEREIFEEQLREKERLKDALEKVENEEKARIEAEEIRMIRRQSEFKARPMPNFRHKSPMSRGSQSAHSEDMMDIE</sequence>